<feature type="transmembrane region" description="Helical" evidence="1">
    <location>
        <begin position="7"/>
        <end position="28"/>
    </location>
</feature>
<keyword evidence="1" id="KW-1133">Transmembrane helix</keyword>
<keyword evidence="3" id="KW-1185">Reference proteome</keyword>
<evidence type="ECO:0000313" key="3">
    <source>
        <dbReference type="Proteomes" id="UP000281564"/>
    </source>
</evidence>
<evidence type="ECO:0000256" key="1">
    <source>
        <dbReference type="SAM" id="Phobius"/>
    </source>
</evidence>
<keyword evidence="1" id="KW-0812">Transmembrane</keyword>
<evidence type="ECO:0000313" key="2">
    <source>
        <dbReference type="EMBL" id="RJX48636.1"/>
    </source>
</evidence>
<accession>A0A3A6QLW8</accession>
<dbReference type="OrthoDB" id="338383at2157"/>
<feature type="transmembrane region" description="Helical" evidence="1">
    <location>
        <begin position="34"/>
        <end position="51"/>
    </location>
</feature>
<reference evidence="2 3" key="1">
    <citation type="submission" date="2018-06" db="EMBL/GenBank/DDBJ databases">
        <title>Halonotius sp. F13-13 a new haloarchaeeon isolated from a solar saltern from Isla Cristina, Huelva, Spain.</title>
        <authorList>
            <person name="Duran-Viseras A."/>
            <person name="Sanchez-Porro C."/>
            <person name="Ventosa A."/>
        </authorList>
    </citation>
    <scope>NUCLEOTIDE SEQUENCE [LARGE SCALE GENOMIC DNA]</scope>
    <source>
        <strain evidence="2 3">CECT 7525</strain>
    </source>
</reference>
<organism evidence="2 3">
    <name type="scientific">Halonotius pteroides</name>
    <dbReference type="NCBI Taxonomy" id="268735"/>
    <lineage>
        <taxon>Archaea</taxon>
        <taxon>Methanobacteriati</taxon>
        <taxon>Methanobacteriota</taxon>
        <taxon>Stenosarchaea group</taxon>
        <taxon>Halobacteria</taxon>
        <taxon>Halobacteriales</taxon>
        <taxon>Haloferacaceae</taxon>
        <taxon>Halonotius</taxon>
    </lineage>
</organism>
<dbReference type="RefSeq" id="WP_120085418.1">
    <property type="nucleotide sequence ID" value="NZ_QMDW01000018.1"/>
</dbReference>
<dbReference type="AlphaFoldDB" id="A0A3A6QLW8"/>
<dbReference type="EMBL" id="QMDW01000018">
    <property type="protein sequence ID" value="RJX48636.1"/>
    <property type="molecule type" value="Genomic_DNA"/>
</dbReference>
<proteinExistence type="predicted"/>
<name>A0A3A6QLW8_9EURY</name>
<gene>
    <name evidence="2" type="ORF">DP106_11460</name>
</gene>
<sequence length="59" mass="6396">MSSVTDLELVSTVVMGIIMAGVLVASGYLTVSSSITFVSMVLIGFIAMRAIRGRKWSWR</sequence>
<dbReference type="Proteomes" id="UP000281564">
    <property type="component" value="Unassembled WGS sequence"/>
</dbReference>
<keyword evidence="1" id="KW-0472">Membrane</keyword>
<comment type="caution">
    <text evidence="2">The sequence shown here is derived from an EMBL/GenBank/DDBJ whole genome shotgun (WGS) entry which is preliminary data.</text>
</comment>
<protein>
    <submittedName>
        <fullName evidence="2">Uncharacterized protein</fullName>
    </submittedName>
</protein>